<dbReference type="InterPro" id="IPR003591">
    <property type="entry name" value="Leu-rich_rpt_typical-subtyp"/>
</dbReference>
<evidence type="ECO:0000256" key="1">
    <source>
        <dbReference type="ARBA" id="ARBA00022614"/>
    </source>
</evidence>
<dbReference type="Gene3D" id="3.80.10.10">
    <property type="entry name" value="Ribonuclease Inhibitor"/>
    <property type="match status" value="1"/>
</dbReference>
<evidence type="ECO:0000313" key="5">
    <source>
        <dbReference type="EMBL" id="OCF36441.1"/>
    </source>
</evidence>
<feature type="compositionally biased region" description="Low complexity" evidence="3">
    <location>
        <begin position="115"/>
        <end position="131"/>
    </location>
</feature>
<feature type="compositionally biased region" description="Polar residues" evidence="3">
    <location>
        <begin position="232"/>
        <end position="248"/>
    </location>
</feature>
<name>A0A1B9GZJ0_9TREE</name>
<dbReference type="Pfam" id="PF23598">
    <property type="entry name" value="LRR_14"/>
    <property type="match status" value="1"/>
</dbReference>
<feature type="compositionally biased region" description="Acidic residues" evidence="3">
    <location>
        <begin position="1112"/>
        <end position="1139"/>
    </location>
</feature>
<feature type="region of interest" description="Disordered" evidence="3">
    <location>
        <begin position="1561"/>
        <end position="1586"/>
    </location>
</feature>
<dbReference type="InterPro" id="IPR050216">
    <property type="entry name" value="LRR_domain-containing"/>
</dbReference>
<evidence type="ECO:0000313" key="6">
    <source>
        <dbReference type="Proteomes" id="UP000092666"/>
    </source>
</evidence>
<feature type="compositionally biased region" description="Low complexity" evidence="3">
    <location>
        <begin position="44"/>
        <end position="62"/>
    </location>
</feature>
<evidence type="ECO:0000259" key="4">
    <source>
        <dbReference type="Pfam" id="PF23598"/>
    </source>
</evidence>
<feature type="region of interest" description="Disordered" evidence="3">
    <location>
        <begin position="609"/>
        <end position="683"/>
    </location>
</feature>
<feature type="compositionally biased region" description="Low complexity" evidence="3">
    <location>
        <begin position="140"/>
        <end position="173"/>
    </location>
</feature>
<reference evidence="5 6" key="1">
    <citation type="submission" date="2013-07" db="EMBL/GenBank/DDBJ databases">
        <title>The Genome Sequence of Cryptococcus heveanensis BCC8398.</title>
        <authorList>
            <consortium name="The Broad Institute Genome Sequencing Platform"/>
            <person name="Cuomo C."/>
            <person name="Litvintseva A."/>
            <person name="Chen Y."/>
            <person name="Heitman J."/>
            <person name="Sun S."/>
            <person name="Springer D."/>
            <person name="Dromer F."/>
            <person name="Young S.K."/>
            <person name="Zeng Q."/>
            <person name="Gargeya S."/>
            <person name="Fitzgerald M."/>
            <person name="Abouelleil A."/>
            <person name="Alvarado L."/>
            <person name="Berlin A.M."/>
            <person name="Chapman S.B."/>
            <person name="Dewar J."/>
            <person name="Goldberg J."/>
            <person name="Griggs A."/>
            <person name="Gujja S."/>
            <person name="Hansen M."/>
            <person name="Howarth C."/>
            <person name="Imamovic A."/>
            <person name="Larimer J."/>
            <person name="McCowan C."/>
            <person name="Murphy C."/>
            <person name="Pearson M."/>
            <person name="Priest M."/>
            <person name="Roberts A."/>
            <person name="Saif S."/>
            <person name="Shea T."/>
            <person name="Sykes S."/>
            <person name="Wortman J."/>
            <person name="Nusbaum C."/>
            <person name="Birren B."/>
        </authorList>
    </citation>
    <scope>NUCLEOTIDE SEQUENCE [LARGE SCALE GENOMIC DNA]</scope>
    <source>
        <strain evidence="5 6">BCC8398</strain>
    </source>
</reference>
<feature type="compositionally biased region" description="Basic and acidic residues" evidence="3">
    <location>
        <begin position="776"/>
        <end position="785"/>
    </location>
</feature>
<feature type="compositionally biased region" description="Low complexity" evidence="3">
    <location>
        <begin position="264"/>
        <end position="282"/>
    </location>
</feature>
<protein>
    <recommendedName>
        <fullName evidence="4">Disease resistance R13L4/SHOC-2-like LRR domain-containing protein</fullName>
    </recommendedName>
</protein>
<gene>
    <name evidence="5" type="ORF">I316_01690</name>
</gene>
<feature type="region of interest" description="Disordered" evidence="3">
    <location>
        <begin position="990"/>
        <end position="1228"/>
    </location>
</feature>
<feature type="region of interest" description="Disordered" evidence="3">
    <location>
        <begin position="454"/>
        <end position="489"/>
    </location>
</feature>
<feature type="compositionally biased region" description="Polar residues" evidence="3">
    <location>
        <begin position="1010"/>
        <end position="1031"/>
    </location>
</feature>
<dbReference type="SMART" id="SM00369">
    <property type="entry name" value="LRR_TYP"/>
    <property type="match status" value="3"/>
</dbReference>
<dbReference type="SUPFAM" id="SSF52058">
    <property type="entry name" value="L domain-like"/>
    <property type="match status" value="1"/>
</dbReference>
<sequence length="1586" mass="167329">MSLPLPARGVSPSIPPSSSSMSSSSASTSTITPSSHFNANFNFAQSQSQYHRSQAQAQAQAQTRSKTQPPSSSGAAPYSPSNSYPNNLNLRINTNINTGADPANPSSATAAARFRSNSALSSRPSPSSLSPINTNVGMHNASRSLGSSLSNPNLPSVSANYAGDASGPSSGEASSGGGDGYVIGSNPYSPLSPGSGGPSSESERNDVAAAVRGLRGISDHPISPVGGPASTAPLSTPNGPVSPGQSGLLSAPVNPLLRRIQCPGQSSGPGISASASGSSSRSGKSRERDDPNHGETTLRRIQEALGGSSDEGDTLDLSRQDIRKINDEAVEMFRTGVGKGNKGVWRLALSYNSLRDHSIVDSFGRLSRLRYLNLKGNYLTQFPPALTDMAALEILDLSKNRITSFPEEPGRLSQLKVLSLTNNKIYTLPGYLVDFTSLKVFKVDQNPIEWPPKEVLGPLCASDTPSSRSKMSDAGSLASSSRSKKDEDLRPWIENMKSWMRQRATESEKLIIQAEETNMMSDDDLPLSAASNATSASAASFRSQVDSPMVAPSSQETVKRAAPPVIPRKEELEQPKSDVEFHFKPAPAPPLTPVRSQLQNHNAQLGMFSDEALSSSISPTTRKEPTERPHSRNQHARETSTSSFTSPPSASTESSTHSRTPSDNLPRPPTIPAASFGAQGHTRGASYTATQRLSGNLTAKKSLPDLRQSHAQIIQDRRNDGQPIEESRPLGLGIAAPGVAKFQLPGKIGWGGDMMRSPTGPTISSQDRSRIMNRKGSADMLRRVSGDPGAESLEKRNSQEGPQLDESRNSYFRRLSTLPVSTISKAIPPALLKFIDAIRGILYALSQLHSALRQYLVFAVNEKIASVLSRVMEPASNYMNTLINALDRFDSMSRRNTPPVHAIRSVIDAAKESVAVFAKVVAVLRMQIPALKANDVRYTRTLLTMIYASMAEVVSSWQSIAPLVQEIKPLLAVDASAALLRSLGGQKMVPTGSLTGRTPISPIIERRESQSPASISRSTVGNSPLASQVDQSPAPLPVNTGGSVQGAVKSMRTMGRSRRQAGSFSSQDVERGMLMGSPGGHRSTADPAQENINPGTYLRHKPSESANISLDQTEETEDDDEERDDADDDDNDDDREGEESFTPAPPAFPIHTISPNGTPSTVPGTPPEYPSYHAQPIAMIPTTSQHSRRGHHQSSSSGSSHALSMTTGLPVVPNHGGPGRKLSVDVRPPTPASASVFDEDLLDVIETATDIAFTCWLKLAEDVGASTPPFSDPSSNRLHNQHNKSASQSSTTSNHFAPTSGTPDGGSRRPSTISAKHHSDLLNLLSSAEQITAALRESLMGLRANPMTYPTTTLPDDAQAFIKTVVQVSGLVKLISATHNFPTHVRQACSRLTQATRECAILIQVSSLRPGNATPAFIPPAPVSAGVIGLGQGSGANGYMHSTSTSSGGGGGGGRPMSPMYSTTGTGVRSQEDLALPLGHGVHGYGHMQMQQPHSAGWAANVASPHHMMGGGSSVGWDGIIGGTGGSSFGGGSGSGLGQKEGLRGLQLPSRQMALGRNRSVNGVLGLGPQPMTPANGNANGNGNGS</sequence>
<organism evidence="5 6">
    <name type="scientific">Kwoniella heveanensis BCC8398</name>
    <dbReference type="NCBI Taxonomy" id="1296120"/>
    <lineage>
        <taxon>Eukaryota</taxon>
        <taxon>Fungi</taxon>
        <taxon>Dikarya</taxon>
        <taxon>Basidiomycota</taxon>
        <taxon>Agaricomycotina</taxon>
        <taxon>Tremellomycetes</taxon>
        <taxon>Tremellales</taxon>
        <taxon>Cryptococcaceae</taxon>
        <taxon>Kwoniella</taxon>
    </lineage>
</organism>
<dbReference type="InterPro" id="IPR001611">
    <property type="entry name" value="Leu-rich_rpt"/>
</dbReference>
<dbReference type="InterPro" id="IPR032675">
    <property type="entry name" value="LRR_dom_sf"/>
</dbReference>
<keyword evidence="2" id="KW-0677">Repeat</keyword>
<dbReference type="STRING" id="1296120.A0A1B9GZJ0"/>
<feature type="compositionally biased region" description="Polar residues" evidence="3">
    <location>
        <begin position="1268"/>
        <end position="1302"/>
    </location>
</feature>
<dbReference type="PANTHER" id="PTHR48051:SF46">
    <property type="entry name" value="LEUCINE RICH REPEAT-CONTAINING DOMAIN PROTEIN"/>
    <property type="match status" value="1"/>
</dbReference>
<feature type="compositionally biased region" description="Basic and acidic residues" evidence="3">
    <location>
        <begin position="567"/>
        <end position="583"/>
    </location>
</feature>
<dbReference type="InterPro" id="IPR019487">
    <property type="entry name" value="RAM_signalling_pathway_SOG2"/>
</dbReference>
<evidence type="ECO:0000256" key="2">
    <source>
        <dbReference type="ARBA" id="ARBA00022737"/>
    </source>
</evidence>
<keyword evidence="1" id="KW-0433">Leucine-rich repeat</keyword>
<keyword evidence="6" id="KW-1185">Reference proteome</keyword>
<accession>A0A1B9GZJ0</accession>
<dbReference type="InterPro" id="IPR055414">
    <property type="entry name" value="LRR_R13L4/SHOC2-like"/>
</dbReference>
<feature type="region of interest" description="Disordered" evidence="3">
    <location>
        <begin position="750"/>
        <end position="808"/>
    </location>
</feature>
<dbReference type="Pfam" id="PF10428">
    <property type="entry name" value="SOG2"/>
    <property type="match status" value="1"/>
</dbReference>
<proteinExistence type="predicted"/>
<feature type="domain" description="Disease resistance R13L4/SHOC-2-like LRR" evidence="4">
    <location>
        <begin position="347"/>
        <end position="442"/>
    </location>
</feature>
<feature type="compositionally biased region" description="Low complexity" evidence="3">
    <location>
        <begin position="472"/>
        <end position="481"/>
    </location>
</feature>
<feature type="compositionally biased region" description="Basic and acidic residues" evidence="3">
    <location>
        <begin position="621"/>
        <end position="638"/>
    </location>
</feature>
<evidence type="ECO:0000256" key="3">
    <source>
        <dbReference type="SAM" id="MobiDB-lite"/>
    </source>
</evidence>
<feature type="region of interest" description="Disordered" evidence="3">
    <location>
        <begin position="1"/>
        <end position="296"/>
    </location>
</feature>
<feature type="compositionally biased region" description="Low complexity" evidence="3">
    <location>
        <begin position="69"/>
        <end position="98"/>
    </location>
</feature>
<feature type="compositionally biased region" description="Polar residues" evidence="3">
    <location>
        <begin position="1153"/>
        <end position="1163"/>
    </location>
</feature>
<feature type="region of interest" description="Disordered" evidence="3">
    <location>
        <begin position="1268"/>
        <end position="1313"/>
    </location>
</feature>
<dbReference type="PANTHER" id="PTHR48051">
    <property type="match status" value="1"/>
</dbReference>
<dbReference type="PROSITE" id="PS51450">
    <property type="entry name" value="LRR"/>
    <property type="match status" value="1"/>
</dbReference>
<feature type="compositionally biased region" description="Basic and acidic residues" evidence="3">
    <location>
        <begin position="284"/>
        <end position="296"/>
    </location>
</feature>
<feature type="region of interest" description="Disordered" evidence="3">
    <location>
        <begin position="539"/>
        <end position="595"/>
    </location>
</feature>
<feature type="region of interest" description="Disordered" evidence="3">
    <location>
        <begin position="1438"/>
        <end position="1467"/>
    </location>
</feature>
<reference evidence="6" key="2">
    <citation type="submission" date="2013-12" db="EMBL/GenBank/DDBJ databases">
        <title>Evolution of pathogenesis and genome organization in the Tremellales.</title>
        <authorList>
            <person name="Cuomo C."/>
            <person name="Litvintseva A."/>
            <person name="Heitman J."/>
            <person name="Chen Y."/>
            <person name="Sun S."/>
            <person name="Springer D."/>
            <person name="Dromer F."/>
            <person name="Young S."/>
            <person name="Zeng Q."/>
            <person name="Chapman S."/>
            <person name="Gujja S."/>
            <person name="Saif S."/>
            <person name="Birren B."/>
        </authorList>
    </citation>
    <scope>NUCLEOTIDE SEQUENCE [LARGE SCALE GENOMIC DNA]</scope>
    <source>
        <strain evidence="6">BCC8398</strain>
    </source>
</reference>
<dbReference type="OrthoDB" id="1394818at2759"/>
<feature type="compositionally biased region" description="Low complexity" evidence="3">
    <location>
        <begin position="184"/>
        <end position="193"/>
    </location>
</feature>
<dbReference type="GO" id="GO:0005737">
    <property type="term" value="C:cytoplasm"/>
    <property type="evidence" value="ECO:0007669"/>
    <property type="project" value="TreeGrafter"/>
</dbReference>
<feature type="compositionally biased region" description="Low complexity" evidence="3">
    <location>
        <begin position="16"/>
        <end position="35"/>
    </location>
</feature>
<feature type="compositionally biased region" description="Low complexity" evidence="3">
    <location>
        <begin position="639"/>
        <end position="659"/>
    </location>
</feature>
<dbReference type="Proteomes" id="UP000092666">
    <property type="component" value="Unassembled WGS sequence"/>
</dbReference>
<dbReference type="EMBL" id="KI669495">
    <property type="protein sequence ID" value="OCF36441.1"/>
    <property type="molecule type" value="Genomic_DNA"/>
</dbReference>